<gene>
    <name evidence="2" type="ORF">RF679_00940</name>
</gene>
<sequence>MNLRTILVGTLLGSLSMVASAQNDWKASATEVKANHPLVQQFQGCVSAVGLNVELPLLEKAPKLDPKATYLRLNDVGRIRDGYIHTLYVSQDQKTMYIIQAGGLAGTQKMFGPLDAAMKCPKNPDAK</sequence>
<organism evidence="2 3">
    <name type="scientific">Undibacterium cyanobacteriorum</name>
    <dbReference type="NCBI Taxonomy" id="3073561"/>
    <lineage>
        <taxon>Bacteria</taxon>
        <taxon>Pseudomonadati</taxon>
        <taxon>Pseudomonadota</taxon>
        <taxon>Betaproteobacteria</taxon>
        <taxon>Burkholderiales</taxon>
        <taxon>Oxalobacteraceae</taxon>
        <taxon>Undibacterium</taxon>
    </lineage>
</organism>
<accession>A0ABY9RKI5</accession>
<proteinExistence type="predicted"/>
<evidence type="ECO:0000313" key="2">
    <source>
        <dbReference type="EMBL" id="WMW80862.1"/>
    </source>
</evidence>
<evidence type="ECO:0000313" key="3">
    <source>
        <dbReference type="Proteomes" id="UP001181355"/>
    </source>
</evidence>
<protein>
    <submittedName>
        <fullName evidence="2">Uncharacterized protein</fullName>
    </submittedName>
</protein>
<reference evidence="2" key="1">
    <citation type="submission" date="2023-09" db="EMBL/GenBank/DDBJ databases">
        <title>Undibacterium sp. 20NA77.5 isolated from freshwater.</title>
        <authorList>
            <person name="Le V."/>
            <person name="Ko S.-R."/>
            <person name="Ahn C.-Y."/>
            <person name="Oh H.-M."/>
        </authorList>
    </citation>
    <scope>NUCLEOTIDE SEQUENCE</scope>
    <source>
        <strain evidence="2">20NA77.5</strain>
    </source>
</reference>
<keyword evidence="3" id="KW-1185">Reference proteome</keyword>
<feature type="signal peptide" evidence="1">
    <location>
        <begin position="1"/>
        <end position="21"/>
    </location>
</feature>
<dbReference type="RefSeq" id="WP_309482353.1">
    <property type="nucleotide sequence ID" value="NZ_CP133720.1"/>
</dbReference>
<keyword evidence="1" id="KW-0732">Signal</keyword>
<dbReference type="Proteomes" id="UP001181355">
    <property type="component" value="Chromosome"/>
</dbReference>
<name>A0ABY9RKI5_9BURK</name>
<feature type="chain" id="PRO_5045387738" evidence="1">
    <location>
        <begin position="22"/>
        <end position="127"/>
    </location>
</feature>
<evidence type="ECO:0000256" key="1">
    <source>
        <dbReference type="SAM" id="SignalP"/>
    </source>
</evidence>
<dbReference type="EMBL" id="CP133720">
    <property type="protein sequence ID" value="WMW80862.1"/>
    <property type="molecule type" value="Genomic_DNA"/>
</dbReference>